<feature type="domain" description="ABC transporter" evidence="4">
    <location>
        <begin position="10"/>
        <end position="241"/>
    </location>
</feature>
<keyword evidence="1" id="KW-0813">Transport</keyword>
<evidence type="ECO:0000313" key="6">
    <source>
        <dbReference type="Proteomes" id="UP000004090"/>
    </source>
</evidence>
<dbReference type="SMART" id="SM00382">
    <property type="entry name" value="AAA"/>
    <property type="match status" value="1"/>
</dbReference>
<keyword evidence="2" id="KW-0547">Nucleotide-binding</keyword>
<dbReference type="GO" id="GO:0016887">
    <property type="term" value="F:ATP hydrolysis activity"/>
    <property type="evidence" value="ECO:0007669"/>
    <property type="project" value="InterPro"/>
</dbReference>
<dbReference type="EMBL" id="ABAW02000021">
    <property type="protein sequence ID" value="EDP10841.1"/>
    <property type="molecule type" value="Genomic_DNA"/>
</dbReference>
<dbReference type="PANTHER" id="PTHR42939">
    <property type="entry name" value="ABC TRANSPORTER ATP-BINDING PROTEIN ALBC-RELATED"/>
    <property type="match status" value="1"/>
</dbReference>
<evidence type="ECO:0000259" key="4">
    <source>
        <dbReference type="PROSITE" id="PS50893"/>
    </source>
</evidence>
<organism evidence="5 6">
    <name type="scientific">Amedibacillus dolichus DSM 3991</name>
    <dbReference type="NCBI Taxonomy" id="428127"/>
    <lineage>
        <taxon>Bacteria</taxon>
        <taxon>Bacillati</taxon>
        <taxon>Bacillota</taxon>
        <taxon>Erysipelotrichia</taxon>
        <taxon>Erysipelotrichales</taxon>
        <taxon>Erysipelotrichaceae</taxon>
        <taxon>Amedibacillus</taxon>
    </lineage>
</organism>
<dbReference type="InterPro" id="IPR003439">
    <property type="entry name" value="ABC_transporter-like_ATP-bd"/>
</dbReference>
<dbReference type="HOGENOM" id="CLU_000604_1_2_9"/>
<dbReference type="InterPro" id="IPR027417">
    <property type="entry name" value="P-loop_NTPase"/>
</dbReference>
<evidence type="ECO:0000313" key="5">
    <source>
        <dbReference type="EMBL" id="EDP10841.1"/>
    </source>
</evidence>
<dbReference type="Gene3D" id="3.40.50.300">
    <property type="entry name" value="P-loop containing nucleotide triphosphate hydrolases"/>
    <property type="match status" value="1"/>
</dbReference>
<dbReference type="AlphaFoldDB" id="A8RCL9"/>
<comment type="caution">
    <text evidence="5">The sequence shown here is derived from an EMBL/GenBank/DDBJ whole genome shotgun (WGS) entry which is preliminary data.</text>
</comment>
<reference evidence="5 6" key="2">
    <citation type="submission" date="2007-09" db="EMBL/GenBank/DDBJ databases">
        <authorList>
            <person name="Fulton L."/>
            <person name="Clifton S."/>
            <person name="Fulton B."/>
            <person name="Xu J."/>
            <person name="Minx P."/>
            <person name="Pepin K.H."/>
            <person name="Johnson M."/>
            <person name="Thiruvilangam P."/>
            <person name="Bhonagiri V."/>
            <person name="Nash W.E."/>
            <person name="Mardis E.R."/>
            <person name="Wilson R.K."/>
        </authorList>
    </citation>
    <scope>NUCLEOTIDE SEQUENCE [LARGE SCALE GENOMIC DNA]</scope>
    <source>
        <strain evidence="5 6">DSM 3991</strain>
    </source>
</reference>
<dbReference type="STRING" id="428127.EUBDOL_01440"/>
<gene>
    <name evidence="5" type="ORF">EUBDOL_01440</name>
</gene>
<dbReference type="Proteomes" id="UP000004090">
    <property type="component" value="Unassembled WGS sequence"/>
</dbReference>
<sequence length="249" mass="27716">MMMKGRKTMIEINNVTKIYGGKHKAVDHISLHIPTGEIVGFIGPNGAGKTTTIKMITGVLNPDEGSISINGKDIVKNPIEAKKEFGIVPDSADMFLRLKGIEYLNFMGDIYEVDSDLRRQRIDELAEAFEMSNALNDKILSYSHGMRQKIIIMGVLLSDPNVWILDEPMTGLDPQSAFKLKEMMKEHAAKGNTVFFSTHVLEVAEKLCDKVVIINKGTILFFGTLEELEAAYPQCESLEALFLEVINHA</sequence>
<dbReference type="GO" id="GO:0005524">
    <property type="term" value="F:ATP binding"/>
    <property type="evidence" value="ECO:0007669"/>
    <property type="project" value="UniProtKB-KW"/>
</dbReference>
<dbReference type="InterPro" id="IPR003593">
    <property type="entry name" value="AAA+_ATPase"/>
</dbReference>
<reference evidence="5 6" key="1">
    <citation type="submission" date="2007-09" db="EMBL/GenBank/DDBJ databases">
        <title>Draft genome sequence of Eubacterium dolichum (DSM 3991).</title>
        <authorList>
            <person name="Sudarsanam P."/>
            <person name="Ley R."/>
            <person name="Guruge J."/>
            <person name="Turnbaugh P.J."/>
            <person name="Mahowald M."/>
            <person name="Liep D."/>
            <person name="Gordon J."/>
        </authorList>
    </citation>
    <scope>NUCLEOTIDE SEQUENCE [LARGE SCALE GENOMIC DNA]</scope>
    <source>
        <strain evidence="5 6">DSM 3991</strain>
    </source>
</reference>
<dbReference type="CDD" id="cd03230">
    <property type="entry name" value="ABC_DR_subfamily_A"/>
    <property type="match status" value="1"/>
</dbReference>
<keyword evidence="3 5" id="KW-0067">ATP-binding</keyword>
<dbReference type="Pfam" id="PF00005">
    <property type="entry name" value="ABC_tran"/>
    <property type="match status" value="1"/>
</dbReference>
<dbReference type="PANTHER" id="PTHR42939:SF1">
    <property type="entry name" value="ABC TRANSPORTER ATP-BINDING PROTEIN ALBC-RELATED"/>
    <property type="match status" value="1"/>
</dbReference>
<dbReference type="InterPro" id="IPR051782">
    <property type="entry name" value="ABC_Transporter_VariousFunc"/>
</dbReference>
<evidence type="ECO:0000256" key="1">
    <source>
        <dbReference type="ARBA" id="ARBA00022448"/>
    </source>
</evidence>
<accession>A8RCL9</accession>
<proteinExistence type="predicted"/>
<evidence type="ECO:0000256" key="2">
    <source>
        <dbReference type="ARBA" id="ARBA00022741"/>
    </source>
</evidence>
<dbReference type="PROSITE" id="PS50893">
    <property type="entry name" value="ABC_TRANSPORTER_2"/>
    <property type="match status" value="1"/>
</dbReference>
<protein>
    <submittedName>
        <fullName evidence="5">ABC transporter, ATP-binding protein</fullName>
    </submittedName>
</protein>
<evidence type="ECO:0000256" key="3">
    <source>
        <dbReference type="ARBA" id="ARBA00022840"/>
    </source>
</evidence>
<name>A8RCL9_9FIRM</name>
<dbReference type="SUPFAM" id="SSF52540">
    <property type="entry name" value="P-loop containing nucleoside triphosphate hydrolases"/>
    <property type="match status" value="1"/>
</dbReference>
<dbReference type="eggNOG" id="COG1131">
    <property type="taxonomic scope" value="Bacteria"/>
</dbReference>